<dbReference type="FunFam" id="1.10.10.10:FF:000001">
    <property type="entry name" value="LysR family transcriptional regulator"/>
    <property type="match status" value="1"/>
</dbReference>
<evidence type="ECO:0000256" key="4">
    <source>
        <dbReference type="ARBA" id="ARBA00023163"/>
    </source>
</evidence>
<keyword evidence="3 6" id="KW-0238">DNA-binding</keyword>
<name>A0A1H2XTB8_9BACI</name>
<dbReference type="Pfam" id="PF03466">
    <property type="entry name" value="LysR_substrate"/>
    <property type="match status" value="1"/>
</dbReference>
<dbReference type="Proteomes" id="UP000199488">
    <property type="component" value="Unassembled WGS sequence"/>
</dbReference>
<dbReference type="OrthoDB" id="9785745at2"/>
<dbReference type="CDD" id="cd08420">
    <property type="entry name" value="PBP2_CysL_like"/>
    <property type="match status" value="1"/>
</dbReference>
<reference evidence="6 7" key="1">
    <citation type="submission" date="2016-10" db="EMBL/GenBank/DDBJ databases">
        <authorList>
            <person name="de Groot N.N."/>
        </authorList>
    </citation>
    <scope>NUCLEOTIDE SEQUENCE [LARGE SCALE GENOMIC DNA]</scope>
    <source>
        <strain evidence="6 7">DSM 23126</strain>
    </source>
</reference>
<dbReference type="AlphaFoldDB" id="A0A1H2XTB8"/>
<dbReference type="Gene3D" id="1.10.10.10">
    <property type="entry name" value="Winged helix-like DNA-binding domain superfamily/Winged helix DNA-binding domain"/>
    <property type="match status" value="1"/>
</dbReference>
<proteinExistence type="inferred from homology"/>
<evidence type="ECO:0000256" key="3">
    <source>
        <dbReference type="ARBA" id="ARBA00023125"/>
    </source>
</evidence>
<dbReference type="EMBL" id="FNNC01000007">
    <property type="protein sequence ID" value="SDW96067.1"/>
    <property type="molecule type" value="Genomic_DNA"/>
</dbReference>
<dbReference type="GO" id="GO:0000976">
    <property type="term" value="F:transcription cis-regulatory region binding"/>
    <property type="evidence" value="ECO:0007669"/>
    <property type="project" value="TreeGrafter"/>
</dbReference>
<evidence type="ECO:0000256" key="1">
    <source>
        <dbReference type="ARBA" id="ARBA00009437"/>
    </source>
</evidence>
<dbReference type="Gene3D" id="3.40.190.290">
    <property type="match status" value="1"/>
</dbReference>
<dbReference type="PANTHER" id="PTHR30126:SF39">
    <property type="entry name" value="HTH-TYPE TRANSCRIPTIONAL REGULATOR CYSL"/>
    <property type="match status" value="1"/>
</dbReference>
<dbReference type="GO" id="GO:0003700">
    <property type="term" value="F:DNA-binding transcription factor activity"/>
    <property type="evidence" value="ECO:0007669"/>
    <property type="project" value="InterPro"/>
</dbReference>
<dbReference type="InterPro" id="IPR036390">
    <property type="entry name" value="WH_DNA-bd_sf"/>
</dbReference>
<dbReference type="SUPFAM" id="SSF46785">
    <property type="entry name" value="Winged helix' DNA-binding domain"/>
    <property type="match status" value="1"/>
</dbReference>
<keyword evidence="2" id="KW-0805">Transcription regulation</keyword>
<comment type="similarity">
    <text evidence="1">Belongs to the LysR transcriptional regulatory family.</text>
</comment>
<accession>A0A1H2XTB8</accession>
<dbReference type="SUPFAM" id="SSF53850">
    <property type="entry name" value="Periplasmic binding protein-like II"/>
    <property type="match status" value="1"/>
</dbReference>
<evidence type="ECO:0000313" key="7">
    <source>
        <dbReference type="Proteomes" id="UP000199488"/>
    </source>
</evidence>
<keyword evidence="4" id="KW-0804">Transcription</keyword>
<dbReference type="Pfam" id="PF00126">
    <property type="entry name" value="HTH_1"/>
    <property type="match status" value="1"/>
</dbReference>
<dbReference type="InterPro" id="IPR036388">
    <property type="entry name" value="WH-like_DNA-bd_sf"/>
</dbReference>
<organism evidence="6 7">
    <name type="scientific">Marinococcus luteus</name>
    <dbReference type="NCBI Taxonomy" id="1122204"/>
    <lineage>
        <taxon>Bacteria</taxon>
        <taxon>Bacillati</taxon>
        <taxon>Bacillota</taxon>
        <taxon>Bacilli</taxon>
        <taxon>Bacillales</taxon>
        <taxon>Bacillaceae</taxon>
        <taxon>Marinococcus</taxon>
    </lineage>
</organism>
<dbReference type="PRINTS" id="PR00039">
    <property type="entry name" value="HTHLYSR"/>
</dbReference>
<dbReference type="InterPro" id="IPR000847">
    <property type="entry name" value="LysR_HTH_N"/>
</dbReference>
<gene>
    <name evidence="6" type="ORF">SAMN05421781_2908</name>
</gene>
<sequence>MHIDEVKTFLTVVEEKNFTKASEVLSLSQPTVSVHIKNLEKEFLAPLFQRTTKSLMLTREGEVFLDHARQLMGTYAHMKEALYMMHEEVSGTIHIGASFTIGEYVLPKVMARMQQEYEGIQFEVTIANTEEIIQLVRTLKVDIGLVEGHSRAADITLTPFQTDRLAVVKSTSDSFSPVTRGELQDQKWVVREKGSGTRESFDYVMNANGIRIRSLLVISSTQGIKEAVKNGLGLSLLSEAAIEEEQKHNTLELLSIEGIDAKRVFSYVLPKRAERTKNIQFMIGCLTENL</sequence>
<keyword evidence="7" id="KW-1185">Reference proteome</keyword>
<feature type="domain" description="HTH lysR-type" evidence="5">
    <location>
        <begin position="1"/>
        <end position="58"/>
    </location>
</feature>
<evidence type="ECO:0000256" key="2">
    <source>
        <dbReference type="ARBA" id="ARBA00023015"/>
    </source>
</evidence>
<evidence type="ECO:0000259" key="5">
    <source>
        <dbReference type="PROSITE" id="PS50931"/>
    </source>
</evidence>
<dbReference type="STRING" id="1122204.SAMN05421781_2908"/>
<dbReference type="InterPro" id="IPR005119">
    <property type="entry name" value="LysR_subst-bd"/>
</dbReference>
<dbReference type="PROSITE" id="PS50931">
    <property type="entry name" value="HTH_LYSR"/>
    <property type="match status" value="1"/>
</dbReference>
<dbReference type="RefSeq" id="WP_091616599.1">
    <property type="nucleotide sequence ID" value="NZ_FNNC01000007.1"/>
</dbReference>
<dbReference type="PANTHER" id="PTHR30126">
    <property type="entry name" value="HTH-TYPE TRANSCRIPTIONAL REGULATOR"/>
    <property type="match status" value="1"/>
</dbReference>
<protein>
    <submittedName>
        <fullName evidence="6">DNA-binding transcriptional regulator, LysR family</fullName>
    </submittedName>
</protein>
<evidence type="ECO:0000313" key="6">
    <source>
        <dbReference type="EMBL" id="SDW96067.1"/>
    </source>
</evidence>